<dbReference type="AlphaFoldDB" id="A0A6G1BYT6"/>
<feature type="region of interest" description="Disordered" evidence="1">
    <location>
        <begin position="179"/>
        <end position="243"/>
    </location>
</feature>
<reference evidence="2 3" key="1">
    <citation type="submission" date="2019-11" db="EMBL/GenBank/DDBJ databases">
        <title>Whole genome sequence of Oryza granulata.</title>
        <authorList>
            <person name="Li W."/>
        </authorList>
    </citation>
    <scope>NUCLEOTIDE SEQUENCE [LARGE SCALE GENOMIC DNA]</scope>
    <source>
        <strain evidence="3">cv. Menghai</strain>
        <tissue evidence="2">Leaf</tissue>
    </source>
</reference>
<feature type="compositionally biased region" description="Acidic residues" evidence="1">
    <location>
        <begin position="191"/>
        <end position="202"/>
    </location>
</feature>
<comment type="caution">
    <text evidence="2">The sequence shown here is derived from an EMBL/GenBank/DDBJ whole genome shotgun (WGS) entry which is preliminary data.</text>
</comment>
<protein>
    <recommendedName>
        <fullName evidence="4">DUF4228 domain-containing protein</fullName>
    </recommendedName>
</protein>
<dbReference type="Proteomes" id="UP000479710">
    <property type="component" value="Unassembled WGS sequence"/>
</dbReference>
<evidence type="ECO:0008006" key="4">
    <source>
        <dbReference type="Google" id="ProtNLM"/>
    </source>
</evidence>
<evidence type="ECO:0000313" key="3">
    <source>
        <dbReference type="Proteomes" id="UP000479710"/>
    </source>
</evidence>
<organism evidence="2 3">
    <name type="scientific">Oryza meyeriana var. granulata</name>
    <dbReference type="NCBI Taxonomy" id="110450"/>
    <lineage>
        <taxon>Eukaryota</taxon>
        <taxon>Viridiplantae</taxon>
        <taxon>Streptophyta</taxon>
        <taxon>Embryophyta</taxon>
        <taxon>Tracheophyta</taxon>
        <taxon>Spermatophyta</taxon>
        <taxon>Magnoliopsida</taxon>
        <taxon>Liliopsida</taxon>
        <taxon>Poales</taxon>
        <taxon>Poaceae</taxon>
        <taxon>BOP clade</taxon>
        <taxon>Oryzoideae</taxon>
        <taxon>Oryzeae</taxon>
        <taxon>Oryzinae</taxon>
        <taxon>Oryza</taxon>
        <taxon>Oryza meyeriana</taxon>
    </lineage>
</organism>
<dbReference type="PANTHER" id="PTHR33052">
    <property type="entry name" value="DUF4228 DOMAIN PROTEIN-RELATED"/>
    <property type="match status" value="1"/>
</dbReference>
<keyword evidence="3" id="KW-1185">Reference proteome</keyword>
<evidence type="ECO:0000256" key="1">
    <source>
        <dbReference type="SAM" id="MobiDB-lite"/>
    </source>
</evidence>
<gene>
    <name evidence="2" type="ORF">E2562_018608</name>
</gene>
<evidence type="ECO:0000313" key="2">
    <source>
        <dbReference type="EMBL" id="KAF0892814.1"/>
    </source>
</evidence>
<dbReference type="Pfam" id="PF14009">
    <property type="entry name" value="PADRE"/>
    <property type="match status" value="1"/>
</dbReference>
<sequence length="243" mass="25414">MPVPAAGGGEAGGAAGGGGGAVRLVGSDGRVRMYRTPVTARELMQQHPRHLVCRSDALLIGEKIPAVAPGEELQLGHAYFLFPAHLFHSVHSFVSLASFLLLLLSTAGARGSNKKQCPFELLRTASGMLQIKFSDDFLLVNDTTAIDDKVAASKPPVLCGDKKLEKEYDKLVGAKGRSGDPVAGACAGEDTATETDSGEAEAEAALQESRRRDGENTGELGMATVQDIARPLSLSETRSSSPA</sequence>
<proteinExistence type="predicted"/>
<dbReference type="EMBL" id="SPHZ02000011">
    <property type="protein sequence ID" value="KAF0892814.1"/>
    <property type="molecule type" value="Genomic_DNA"/>
</dbReference>
<dbReference type="OrthoDB" id="652082at2759"/>
<accession>A0A6G1BYT6</accession>
<name>A0A6G1BYT6_9ORYZ</name>
<feature type="compositionally biased region" description="Polar residues" evidence="1">
    <location>
        <begin position="234"/>
        <end position="243"/>
    </location>
</feature>
<dbReference type="InterPro" id="IPR025322">
    <property type="entry name" value="PADRE_dom"/>
</dbReference>